<name>W7KGX2_9CREN</name>
<gene>
    <name evidence="1" type="ORF">ASUL_09584</name>
</gene>
<protein>
    <submittedName>
        <fullName evidence="1">Uncharacterized protein</fullName>
    </submittedName>
</protein>
<accession>W7KGX2</accession>
<proteinExistence type="predicted"/>
<dbReference type="Proteomes" id="UP000054284">
    <property type="component" value="Unassembled WGS sequence"/>
</dbReference>
<sequence length="160" mass="18680">MEDPIDMAIQKLKETMHILGIDKPKETKKPIPFIEKGKGEIAIVPLTEADAEKIGITWKVYRIAYCYGKDLLKILKDIVVVDENLVEHRPEDDPNIVLQYVRDEQIMTNEMNNWFGLPVCPDKMIHLCGVCSMADVFLEMVEDWLRRRGKRLYDYLREEA</sequence>
<dbReference type="AlphaFoldDB" id="W7KGX2"/>
<reference evidence="1 2" key="1">
    <citation type="journal article" date="2014" name="Genome Announc.">
        <title>Draft Genome Sequence of the Sulfolobales Archaeon AZ1, Obtained through Metagenomic Analysis of a Mexican Hot Spring.</title>
        <authorList>
            <person name="Servin-Garciduenas L.E."/>
            <person name="Martinez-Romero E."/>
        </authorList>
    </citation>
    <scope>NUCLEOTIDE SEQUENCE [LARGE SCALE GENOMIC DNA]</scope>
    <source>
        <strain evidence="1">AZ1-illumnia</strain>
    </source>
</reference>
<dbReference type="EMBL" id="ASRH01000024">
    <property type="protein sequence ID" value="EWG06450.1"/>
    <property type="molecule type" value="Genomic_DNA"/>
</dbReference>
<organism evidence="1 2">
    <name type="scientific">Candidatus Aramenus sulfurataquae</name>
    <dbReference type="NCBI Taxonomy" id="1326980"/>
    <lineage>
        <taxon>Archaea</taxon>
        <taxon>Thermoproteota</taxon>
        <taxon>Thermoprotei</taxon>
        <taxon>Sulfolobales</taxon>
        <taxon>Sulfolobaceae</taxon>
        <taxon>Candidatus Aramenus</taxon>
    </lineage>
</organism>
<keyword evidence="2" id="KW-1185">Reference proteome</keyword>
<evidence type="ECO:0000313" key="2">
    <source>
        <dbReference type="Proteomes" id="UP000054284"/>
    </source>
</evidence>
<evidence type="ECO:0000313" key="1">
    <source>
        <dbReference type="EMBL" id="EWG06450.1"/>
    </source>
</evidence>
<comment type="caution">
    <text evidence="1">The sequence shown here is derived from an EMBL/GenBank/DDBJ whole genome shotgun (WGS) entry which is preliminary data.</text>
</comment>